<evidence type="ECO:0000256" key="3">
    <source>
        <dbReference type="ARBA" id="ARBA00022452"/>
    </source>
</evidence>
<evidence type="ECO:0000256" key="6">
    <source>
        <dbReference type="ARBA" id="ARBA00023004"/>
    </source>
</evidence>
<evidence type="ECO:0000256" key="5">
    <source>
        <dbReference type="ARBA" id="ARBA00022692"/>
    </source>
</evidence>
<feature type="region of interest" description="Disordered" evidence="13">
    <location>
        <begin position="84"/>
        <end position="104"/>
    </location>
</feature>
<dbReference type="PANTHER" id="PTHR32552:SF81">
    <property type="entry name" value="TONB-DEPENDENT OUTER MEMBRANE RECEPTOR"/>
    <property type="match status" value="1"/>
</dbReference>
<keyword evidence="7" id="KW-0406">Ion transport</keyword>
<dbReference type="SUPFAM" id="SSF56935">
    <property type="entry name" value="Porins"/>
    <property type="match status" value="1"/>
</dbReference>
<evidence type="ECO:0000313" key="15">
    <source>
        <dbReference type="EMBL" id="MBB6096489.1"/>
    </source>
</evidence>
<dbReference type="EMBL" id="JACHHZ010000008">
    <property type="protein sequence ID" value="MBB6096489.1"/>
    <property type="molecule type" value="Genomic_DNA"/>
</dbReference>
<organism evidence="15 16">
    <name type="scientific">Povalibacter uvarum</name>
    <dbReference type="NCBI Taxonomy" id="732238"/>
    <lineage>
        <taxon>Bacteria</taxon>
        <taxon>Pseudomonadati</taxon>
        <taxon>Pseudomonadota</taxon>
        <taxon>Gammaproteobacteria</taxon>
        <taxon>Steroidobacterales</taxon>
        <taxon>Steroidobacteraceae</taxon>
        <taxon>Povalibacter</taxon>
    </lineage>
</organism>
<comment type="caution">
    <text evidence="15">The sequence shown here is derived from an EMBL/GenBank/DDBJ whole genome shotgun (WGS) entry which is preliminary data.</text>
</comment>
<dbReference type="SMART" id="SM00965">
    <property type="entry name" value="STN"/>
    <property type="match status" value="1"/>
</dbReference>
<name>A0A841HW63_9GAMM</name>
<dbReference type="GO" id="GO:0009279">
    <property type="term" value="C:cell outer membrane"/>
    <property type="evidence" value="ECO:0007669"/>
    <property type="project" value="UniProtKB-SubCell"/>
</dbReference>
<feature type="domain" description="Secretin/TonB short N-terminal" evidence="14">
    <location>
        <begin position="30"/>
        <end position="81"/>
    </location>
</feature>
<dbReference type="InterPro" id="IPR011662">
    <property type="entry name" value="Secretin/TonB_short_N"/>
</dbReference>
<evidence type="ECO:0000256" key="8">
    <source>
        <dbReference type="ARBA" id="ARBA00023077"/>
    </source>
</evidence>
<evidence type="ECO:0000256" key="11">
    <source>
        <dbReference type="PROSITE-ProRule" id="PRU01360"/>
    </source>
</evidence>
<dbReference type="RefSeq" id="WP_184335880.1">
    <property type="nucleotide sequence ID" value="NZ_JACHHZ010000008.1"/>
</dbReference>
<evidence type="ECO:0000256" key="7">
    <source>
        <dbReference type="ARBA" id="ARBA00023065"/>
    </source>
</evidence>
<evidence type="ECO:0000256" key="1">
    <source>
        <dbReference type="ARBA" id="ARBA00004571"/>
    </source>
</evidence>
<dbReference type="PANTHER" id="PTHR32552">
    <property type="entry name" value="FERRICHROME IRON RECEPTOR-RELATED"/>
    <property type="match status" value="1"/>
</dbReference>
<dbReference type="Proteomes" id="UP000588068">
    <property type="component" value="Unassembled WGS sequence"/>
</dbReference>
<dbReference type="PROSITE" id="PS52016">
    <property type="entry name" value="TONB_DEPENDENT_REC_3"/>
    <property type="match status" value="1"/>
</dbReference>
<comment type="similarity">
    <text evidence="11 12">Belongs to the TonB-dependent receptor family.</text>
</comment>
<keyword evidence="5 11" id="KW-0812">Transmembrane</keyword>
<dbReference type="AlphaFoldDB" id="A0A841HW63"/>
<protein>
    <submittedName>
        <fullName evidence="15">Iron complex outermembrane receptor protein</fullName>
    </submittedName>
</protein>
<dbReference type="Gene3D" id="2.40.170.20">
    <property type="entry name" value="TonB-dependent receptor, beta-barrel domain"/>
    <property type="match status" value="1"/>
</dbReference>
<evidence type="ECO:0000313" key="16">
    <source>
        <dbReference type="Proteomes" id="UP000588068"/>
    </source>
</evidence>
<keyword evidence="6" id="KW-0408">Iron</keyword>
<dbReference type="InterPro" id="IPR000531">
    <property type="entry name" value="Beta-barrel_TonB"/>
</dbReference>
<keyword evidence="9 11" id="KW-0472">Membrane</keyword>
<evidence type="ECO:0000256" key="9">
    <source>
        <dbReference type="ARBA" id="ARBA00023136"/>
    </source>
</evidence>
<sequence length="845" mass="93046">MPADDPRLHFEIQNQSLTSALREFSTQGKVHLLYSSEAVDAHAKASLRGYFTVRDGLAKLLADSDLEFVIDDQGNVAIRRRPRAVQPVPVPAEESPSAPPRVAGDDVTHADVAIAEVTVTARRREESLQQVPLAVSSMGAQEIEVRDIQNAEDLNARVPGVAVNGGNFFGRTSGAMRVRGIPGVAVYVDDVVRSGANGLLMNVVEVERIEVLRGPQGTMFGKNAMGGAIQYVTQKPRTDPGIRVKATGGSAGRRDFVLNTDLPLTDTLFSKLTAATLNRDGYIDSTTVDADFGDQNDRIMRADLQWRPHENLSALLIGEYAEQRNDGTPAAVWALNPVCPGSAPPVNFVGGVPNSLCIYEAVGLPLDSEWTYGARKEWKTASPGSIWGNSYTSAGGVLQVEWEMSDQVRLKSITGYRDIDVKTGHDFDGTPYAIYEAYSASRRTESSQELQLQFRGERLTGTSGLYYYADDNRSSRQNWVANELRFDPWLSAREALGGGYASYDPPLINTLTDIESRGWAVFAEWSWRQTSRLTLSLGARYNSDEIHQASYLPAFVQAEQCCNPSDSLQAAGDPLPNQSGTATFNRVSPRASIQYQWTPRIMTYFTRAHGFGAGGFTGGNVPFLPNGGFTPYGPEDLANNELGLRADLFGGRLRFNATAFFGIYDDVQITEELQEAPGFPRTTNAGEAQIRGFEIEGSLQLSRSLLLQYGATWLHTEFTEIGNAENLALGAPFAYAPRFAYSFGAQYDWRLQPGNLSLRADYAWQDDVQTQLDINTRSFQPAYGVMNARMAFASPDNRWEFAIFGTNVLNQFYRINGFFLPADQIDTGTPARPREWGMSLRYATH</sequence>
<feature type="compositionally biased region" description="Low complexity" evidence="13">
    <location>
        <begin position="84"/>
        <end position="102"/>
    </location>
</feature>
<comment type="subcellular location">
    <subcellularLocation>
        <location evidence="1 11">Cell outer membrane</location>
        <topology evidence="1 11">Multi-pass membrane protein</topology>
    </subcellularLocation>
</comment>
<keyword evidence="4" id="KW-0410">Iron transport</keyword>
<evidence type="ECO:0000259" key="14">
    <source>
        <dbReference type="SMART" id="SM00965"/>
    </source>
</evidence>
<dbReference type="InterPro" id="IPR012910">
    <property type="entry name" value="Plug_dom"/>
</dbReference>
<keyword evidence="8 12" id="KW-0798">TonB box</keyword>
<keyword evidence="16" id="KW-1185">Reference proteome</keyword>
<evidence type="ECO:0000256" key="13">
    <source>
        <dbReference type="SAM" id="MobiDB-lite"/>
    </source>
</evidence>
<evidence type="ECO:0000256" key="2">
    <source>
        <dbReference type="ARBA" id="ARBA00022448"/>
    </source>
</evidence>
<gene>
    <name evidence="15" type="ORF">HNQ60_005411</name>
</gene>
<dbReference type="Pfam" id="PF07715">
    <property type="entry name" value="Plug"/>
    <property type="match status" value="1"/>
</dbReference>
<evidence type="ECO:0000256" key="12">
    <source>
        <dbReference type="RuleBase" id="RU003357"/>
    </source>
</evidence>
<dbReference type="Gene3D" id="3.55.50.30">
    <property type="match status" value="1"/>
</dbReference>
<dbReference type="GO" id="GO:0006826">
    <property type="term" value="P:iron ion transport"/>
    <property type="evidence" value="ECO:0007669"/>
    <property type="project" value="UniProtKB-KW"/>
</dbReference>
<keyword evidence="15" id="KW-0675">Receptor</keyword>
<evidence type="ECO:0000256" key="10">
    <source>
        <dbReference type="ARBA" id="ARBA00023237"/>
    </source>
</evidence>
<dbReference type="InterPro" id="IPR039426">
    <property type="entry name" value="TonB-dep_rcpt-like"/>
</dbReference>
<reference evidence="15 16" key="1">
    <citation type="submission" date="2020-08" db="EMBL/GenBank/DDBJ databases">
        <title>Genomic Encyclopedia of Type Strains, Phase IV (KMG-IV): sequencing the most valuable type-strain genomes for metagenomic binning, comparative biology and taxonomic classification.</title>
        <authorList>
            <person name="Goeker M."/>
        </authorList>
    </citation>
    <scope>NUCLEOTIDE SEQUENCE [LARGE SCALE GENOMIC DNA]</scope>
    <source>
        <strain evidence="15 16">DSM 26723</strain>
    </source>
</reference>
<proteinExistence type="inferred from homology"/>
<keyword evidence="10 11" id="KW-0998">Cell outer membrane</keyword>
<evidence type="ECO:0000256" key="4">
    <source>
        <dbReference type="ARBA" id="ARBA00022496"/>
    </source>
</evidence>
<accession>A0A841HW63</accession>
<dbReference type="Pfam" id="PF00593">
    <property type="entry name" value="TonB_dep_Rec_b-barrel"/>
    <property type="match status" value="1"/>
</dbReference>
<dbReference type="InterPro" id="IPR036942">
    <property type="entry name" value="Beta-barrel_TonB_sf"/>
</dbReference>
<keyword evidence="3 11" id="KW-1134">Transmembrane beta strand</keyword>
<keyword evidence="2 11" id="KW-0813">Transport</keyword>